<dbReference type="EMBL" id="BQXO01000006">
    <property type="protein sequence ID" value="GKT06424.1"/>
    <property type="molecule type" value="Genomic_DNA"/>
</dbReference>
<dbReference type="SUPFAM" id="SSF53850">
    <property type="entry name" value="Periplasmic binding protein-like II"/>
    <property type="match status" value="1"/>
</dbReference>
<keyword evidence="2" id="KW-0805">Transcription regulation</keyword>
<evidence type="ECO:0000256" key="3">
    <source>
        <dbReference type="ARBA" id="ARBA00023125"/>
    </source>
</evidence>
<keyword evidence="4" id="KW-0804">Transcription</keyword>
<sequence length="301" mass="33433">MAVSSFAYQVFATVVERHTFLAAATALNITPSAVSHSISQLENQLGFPLFIRRRTGVTLTADGETVYPIIQDILNSEHRLTQEAANINGLTQGTLRLGAFSSVLLNWLPGIIREFHQAYPEINVSIYQGNFNDIAERVRLGTLDVGFSALPIEENVQIHALIKDEIFCITPKDYVPKNGQVVTSNDVANQTFILQQSDYDRDTKLTLDRYNVTPNSLTYSVDDASIISMVEAGLGFGVLPDLALKRVTGDVNIYPFDEPHYRTLCVVANKSLATAPTTTKMMQVIHQQLLAQYGQQLLWQK</sequence>
<dbReference type="InterPro" id="IPR036390">
    <property type="entry name" value="WH_DNA-bd_sf"/>
</dbReference>
<organism evidence="6 7">
    <name type="scientific">Furfurilactobacillus curtus</name>
    <dbReference type="NCBI Taxonomy" id="1746200"/>
    <lineage>
        <taxon>Bacteria</taxon>
        <taxon>Bacillati</taxon>
        <taxon>Bacillota</taxon>
        <taxon>Bacilli</taxon>
        <taxon>Lactobacillales</taxon>
        <taxon>Lactobacillaceae</taxon>
        <taxon>Furfurilactobacillus</taxon>
    </lineage>
</organism>
<name>A0ABQ5JS07_9LACO</name>
<dbReference type="PANTHER" id="PTHR30419:SF28">
    <property type="entry name" value="HTH-TYPE TRANSCRIPTIONAL REGULATOR BSDA"/>
    <property type="match status" value="1"/>
</dbReference>
<evidence type="ECO:0000313" key="7">
    <source>
        <dbReference type="Proteomes" id="UP001628078"/>
    </source>
</evidence>
<dbReference type="InterPro" id="IPR050950">
    <property type="entry name" value="HTH-type_LysR_regulators"/>
</dbReference>
<dbReference type="Pfam" id="PF00126">
    <property type="entry name" value="HTH_1"/>
    <property type="match status" value="1"/>
</dbReference>
<evidence type="ECO:0000256" key="2">
    <source>
        <dbReference type="ARBA" id="ARBA00023015"/>
    </source>
</evidence>
<dbReference type="Pfam" id="PF03466">
    <property type="entry name" value="LysR_substrate"/>
    <property type="match status" value="1"/>
</dbReference>
<keyword evidence="7" id="KW-1185">Reference proteome</keyword>
<dbReference type="PRINTS" id="PR00039">
    <property type="entry name" value="HTHLYSR"/>
</dbReference>
<dbReference type="InterPro" id="IPR000847">
    <property type="entry name" value="LysR_HTH_N"/>
</dbReference>
<dbReference type="PANTHER" id="PTHR30419">
    <property type="entry name" value="HTH-TYPE TRANSCRIPTIONAL REGULATOR YBHD"/>
    <property type="match status" value="1"/>
</dbReference>
<comment type="caution">
    <text evidence="6">The sequence shown here is derived from an EMBL/GenBank/DDBJ whole genome shotgun (WGS) entry which is preliminary data.</text>
</comment>
<dbReference type="Proteomes" id="UP001628078">
    <property type="component" value="Unassembled WGS sequence"/>
</dbReference>
<evidence type="ECO:0000313" key="6">
    <source>
        <dbReference type="EMBL" id="GKT06424.1"/>
    </source>
</evidence>
<accession>A0ABQ5JS07</accession>
<dbReference type="InterPro" id="IPR005119">
    <property type="entry name" value="LysR_subst-bd"/>
</dbReference>
<evidence type="ECO:0000256" key="1">
    <source>
        <dbReference type="ARBA" id="ARBA00009437"/>
    </source>
</evidence>
<dbReference type="Gene3D" id="1.10.10.10">
    <property type="entry name" value="Winged helix-like DNA-binding domain superfamily/Winged helix DNA-binding domain"/>
    <property type="match status" value="1"/>
</dbReference>
<dbReference type="SUPFAM" id="SSF46785">
    <property type="entry name" value="Winged helix' DNA-binding domain"/>
    <property type="match status" value="1"/>
</dbReference>
<evidence type="ECO:0000259" key="5">
    <source>
        <dbReference type="PROSITE" id="PS50931"/>
    </source>
</evidence>
<reference evidence="6 7" key="1">
    <citation type="submission" date="2022-03" db="EMBL/GenBank/DDBJ databases">
        <title>Draft genome sequence of Furfurilactobacillus curtus JCM 31185.</title>
        <authorList>
            <person name="Suzuki S."/>
            <person name="Endo A."/>
            <person name="Kajikawa A."/>
        </authorList>
    </citation>
    <scope>NUCLEOTIDE SEQUENCE [LARGE SCALE GENOMIC DNA]</scope>
    <source>
        <strain evidence="6 7">JCM 31185</strain>
    </source>
</reference>
<dbReference type="CDD" id="cd05466">
    <property type="entry name" value="PBP2_LTTR_substrate"/>
    <property type="match status" value="1"/>
</dbReference>
<dbReference type="InterPro" id="IPR036388">
    <property type="entry name" value="WH-like_DNA-bd_sf"/>
</dbReference>
<keyword evidence="3" id="KW-0238">DNA-binding</keyword>
<gene>
    <name evidence="6" type="ORF">JCM31185_17110</name>
</gene>
<proteinExistence type="inferred from homology"/>
<protein>
    <submittedName>
        <fullName evidence="6">LysR family transcriptional regulator</fullName>
    </submittedName>
</protein>
<feature type="domain" description="HTH lysR-type" evidence="5">
    <location>
        <begin position="9"/>
        <end position="60"/>
    </location>
</feature>
<evidence type="ECO:0000256" key="4">
    <source>
        <dbReference type="ARBA" id="ARBA00023163"/>
    </source>
</evidence>
<dbReference type="PROSITE" id="PS50931">
    <property type="entry name" value="HTH_LYSR"/>
    <property type="match status" value="1"/>
</dbReference>
<dbReference type="Gene3D" id="3.40.190.10">
    <property type="entry name" value="Periplasmic binding protein-like II"/>
    <property type="match status" value="2"/>
</dbReference>
<comment type="similarity">
    <text evidence="1">Belongs to the LysR transcriptional regulatory family.</text>
</comment>
<dbReference type="RefSeq" id="WP_407884562.1">
    <property type="nucleotide sequence ID" value="NZ_BQXO01000006.1"/>
</dbReference>